<comment type="caution">
    <text evidence="1">The sequence shown here is derived from an EMBL/GenBank/DDBJ whole genome shotgun (WGS) entry which is preliminary data.</text>
</comment>
<sequence>MVSISSHLSSFSAFSSGTKGLADIPPSIGVSSLSRWKKTFSYPSASSIGQVEILLLSPRNF</sequence>
<gene>
    <name evidence="1" type="ORF">EVA_20295</name>
</gene>
<organism evidence="1">
    <name type="scientific">gut metagenome</name>
    <dbReference type="NCBI Taxonomy" id="749906"/>
    <lineage>
        <taxon>unclassified sequences</taxon>
        <taxon>metagenomes</taxon>
        <taxon>organismal metagenomes</taxon>
    </lineage>
</organism>
<name>J9FW92_9ZZZZ</name>
<proteinExistence type="predicted"/>
<accession>J9FW92</accession>
<reference evidence="1" key="1">
    <citation type="journal article" date="2012" name="PLoS ONE">
        <title>Gene sets for utilization of primary and secondary nutrition supplies in the distal gut of endangered iberian lynx.</title>
        <authorList>
            <person name="Alcaide M."/>
            <person name="Messina E."/>
            <person name="Richter M."/>
            <person name="Bargiela R."/>
            <person name="Peplies J."/>
            <person name="Huws S.A."/>
            <person name="Newbold C.J."/>
            <person name="Golyshin P.N."/>
            <person name="Simon M.A."/>
            <person name="Lopez G."/>
            <person name="Yakimov M.M."/>
            <person name="Ferrer M."/>
        </authorList>
    </citation>
    <scope>NUCLEOTIDE SEQUENCE</scope>
</reference>
<dbReference type="AlphaFoldDB" id="J9FW92"/>
<evidence type="ECO:0000313" key="1">
    <source>
        <dbReference type="EMBL" id="EJW91599.1"/>
    </source>
</evidence>
<dbReference type="EMBL" id="AMCI01008071">
    <property type="protein sequence ID" value="EJW91599.1"/>
    <property type="molecule type" value="Genomic_DNA"/>
</dbReference>
<protein>
    <submittedName>
        <fullName evidence="1">Uncharacterized protein</fullName>
    </submittedName>
</protein>